<dbReference type="SUPFAM" id="SSF55486">
    <property type="entry name" value="Metalloproteases ('zincins'), catalytic domain"/>
    <property type="match status" value="1"/>
</dbReference>
<reference evidence="1 2" key="1">
    <citation type="submission" date="2019-05" db="EMBL/GenBank/DDBJ databases">
        <title>Erythrobacter marisflavi sp. nov., isolated from isolated from water of an estuary environment.</title>
        <authorList>
            <person name="Yoon J.-H."/>
        </authorList>
    </citation>
    <scope>NUCLEOTIDE SEQUENCE [LARGE SCALE GENOMIC DNA]</scope>
    <source>
        <strain evidence="1 2">KEM-5</strain>
    </source>
</reference>
<comment type="caution">
    <text evidence="1">The sequence shown here is derived from an EMBL/GenBank/DDBJ whole genome shotgun (WGS) entry which is preliminary data.</text>
</comment>
<gene>
    <name evidence="1" type="ORF">FEV51_02420</name>
</gene>
<dbReference type="Gene3D" id="3.40.390.10">
    <property type="entry name" value="Collagenase (Catalytic Domain)"/>
    <property type="match status" value="1"/>
</dbReference>
<dbReference type="Proteomes" id="UP000309668">
    <property type="component" value="Unassembled WGS sequence"/>
</dbReference>
<dbReference type="InterPro" id="IPR024079">
    <property type="entry name" value="MetalloPept_cat_dom_sf"/>
</dbReference>
<name>A0A5S3PAK5_9SPHN</name>
<keyword evidence="1" id="KW-0378">Hydrolase</keyword>
<dbReference type="GO" id="GO:0008237">
    <property type="term" value="F:metallopeptidase activity"/>
    <property type="evidence" value="ECO:0007669"/>
    <property type="project" value="InterPro"/>
</dbReference>
<evidence type="ECO:0000313" key="2">
    <source>
        <dbReference type="Proteomes" id="UP000309668"/>
    </source>
</evidence>
<accession>A0A5S3PAK5</accession>
<keyword evidence="2" id="KW-1185">Reference proteome</keyword>
<organism evidence="1 2">
    <name type="scientific">Qipengyuania marisflavi</name>
    <dbReference type="NCBI Taxonomy" id="2486356"/>
    <lineage>
        <taxon>Bacteria</taxon>
        <taxon>Pseudomonadati</taxon>
        <taxon>Pseudomonadota</taxon>
        <taxon>Alphaproteobacteria</taxon>
        <taxon>Sphingomonadales</taxon>
        <taxon>Erythrobacteraceae</taxon>
        <taxon>Qipengyuania</taxon>
    </lineage>
</organism>
<sequence>MPAAPPSALGLDPFYRSYLAAEGIPIIASAKVPQEALLAARDMAQGMIAHRPDLARWLAANDYRIALIAEDEALLDLPELRDWKKPARDDVRLTRCELKHYDVRIGALSDRAYWNARARGTGGRHMVGSEEDVLGLPTTRYWGETIFVHEFAHQILDAVRHTDLPLYAEIESAYADAKAAGRFQNEYTMTTADEYWAEGTQFWFNSNRLQVFGGRRILNHTDLAEYDPALYAALGRVYGDNHQLKSDPFYMHSGRVPPGPPPENTAEVC</sequence>
<dbReference type="EMBL" id="VCAO01000001">
    <property type="protein sequence ID" value="TMM50481.1"/>
    <property type="molecule type" value="Genomic_DNA"/>
</dbReference>
<evidence type="ECO:0000313" key="1">
    <source>
        <dbReference type="EMBL" id="TMM50481.1"/>
    </source>
</evidence>
<proteinExistence type="predicted"/>
<protein>
    <submittedName>
        <fullName evidence="1">Glycoside hydrolase</fullName>
    </submittedName>
</protein>
<dbReference type="AlphaFoldDB" id="A0A5S3PAK5"/>
<dbReference type="OrthoDB" id="9792407at2"/>